<evidence type="ECO:0000313" key="1">
    <source>
        <dbReference type="EMBL" id="PKU76597.1"/>
    </source>
</evidence>
<accession>A0A2I0WLR2</accession>
<proteinExistence type="predicted"/>
<sequence length="87" mass="9961">MAEGSKRLATGEEFSLEALWEGHQSLVTRTESLAAEVHQFFGEMRRELRQINARLDRNQDVRANVPATTPVARRGFSTDRGRFRETN</sequence>
<protein>
    <submittedName>
        <fullName evidence="1">Uncharacterized protein</fullName>
    </submittedName>
</protein>
<gene>
    <name evidence="1" type="ORF">MA16_Dca001202</name>
</gene>
<dbReference type="AlphaFoldDB" id="A0A2I0WLR2"/>
<keyword evidence="2" id="KW-1185">Reference proteome</keyword>
<reference evidence="1 2" key="1">
    <citation type="journal article" date="2016" name="Sci. Rep.">
        <title>The Dendrobium catenatum Lindl. genome sequence provides insights into polysaccharide synthase, floral development and adaptive evolution.</title>
        <authorList>
            <person name="Zhang G.Q."/>
            <person name="Xu Q."/>
            <person name="Bian C."/>
            <person name="Tsai W.C."/>
            <person name="Yeh C.M."/>
            <person name="Liu K.W."/>
            <person name="Yoshida K."/>
            <person name="Zhang L.S."/>
            <person name="Chang S.B."/>
            <person name="Chen F."/>
            <person name="Shi Y."/>
            <person name="Su Y.Y."/>
            <person name="Zhang Y.Q."/>
            <person name="Chen L.J."/>
            <person name="Yin Y."/>
            <person name="Lin M."/>
            <person name="Huang H."/>
            <person name="Deng H."/>
            <person name="Wang Z.W."/>
            <person name="Zhu S.L."/>
            <person name="Zhao X."/>
            <person name="Deng C."/>
            <person name="Niu S.C."/>
            <person name="Huang J."/>
            <person name="Wang M."/>
            <person name="Liu G.H."/>
            <person name="Yang H.J."/>
            <person name="Xiao X.J."/>
            <person name="Hsiao Y.Y."/>
            <person name="Wu W.L."/>
            <person name="Chen Y.Y."/>
            <person name="Mitsuda N."/>
            <person name="Ohme-Takagi M."/>
            <person name="Luo Y.B."/>
            <person name="Van de Peer Y."/>
            <person name="Liu Z.J."/>
        </authorList>
    </citation>
    <scope>NUCLEOTIDE SEQUENCE [LARGE SCALE GENOMIC DNA]</scope>
    <source>
        <tissue evidence="1">The whole plant</tissue>
    </source>
</reference>
<reference evidence="1 2" key="2">
    <citation type="journal article" date="2017" name="Nature">
        <title>The Apostasia genome and the evolution of orchids.</title>
        <authorList>
            <person name="Zhang G.Q."/>
            <person name="Liu K.W."/>
            <person name="Li Z."/>
            <person name="Lohaus R."/>
            <person name="Hsiao Y.Y."/>
            <person name="Niu S.C."/>
            <person name="Wang J.Y."/>
            <person name="Lin Y.C."/>
            <person name="Xu Q."/>
            <person name="Chen L.J."/>
            <person name="Yoshida K."/>
            <person name="Fujiwara S."/>
            <person name="Wang Z.W."/>
            <person name="Zhang Y.Q."/>
            <person name="Mitsuda N."/>
            <person name="Wang M."/>
            <person name="Liu G.H."/>
            <person name="Pecoraro L."/>
            <person name="Huang H.X."/>
            <person name="Xiao X.J."/>
            <person name="Lin M."/>
            <person name="Wu X.Y."/>
            <person name="Wu W.L."/>
            <person name="Chen Y.Y."/>
            <person name="Chang S.B."/>
            <person name="Sakamoto S."/>
            <person name="Ohme-Takagi M."/>
            <person name="Yagi M."/>
            <person name="Zeng S.J."/>
            <person name="Shen C.Y."/>
            <person name="Yeh C.M."/>
            <person name="Luo Y.B."/>
            <person name="Tsai W.C."/>
            <person name="Van de Peer Y."/>
            <person name="Liu Z.J."/>
        </authorList>
    </citation>
    <scope>NUCLEOTIDE SEQUENCE [LARGE SCALE GENOMIC DNA]</scope>
    <source>
        <tissue evidence="1">The whole plant</tissue>
    </source>
</reference>
<evidence type="ECO:0000313" key="2">
    <source>
        <dbReference type="Proteomes" id="UP000233837"/>
    </source>
</evidence>
<name>A0A2I0WLR2_9ASPA</name>
<organism evidence="1 2">
    <name type="scientific">Dendrobium catenatum</name>
    <dbReference type="NCBI Taxonomy" id="906689"/>
    <lineage>
        <taxon>Eukaryota</taxon>
        <taxon>Viridiplantae</taxon>
        <taxon>Streptophyta</taxon>
        <taxon>Embryophyta</taxon>
        <taxon>Tracheophyta</taxon>
        <taxon>Spermatophyta</taxon>
        <taxon>Magnoliopsida</taxon>
        <taxon>Liliopsida</taxon>
        <taxon>Asparagales</taxon>
        <taxon>Orchidaceae</taxon>
        <taxon>Epidendroideae</taxon>
        <taxon>Malaxideae</taxon>
        <taxon>Dendrobiinae</taxon>
        <taxon>Dendrobium</taxon>
    </lineage>
</organism>
<dbReference type="Proteomes" id="UP000233837">
    <property type="component" value="Unassembled WGS sequence"/>
</dbReference>
<dbReference type="EMBL" id="KZ502537">
    <property type="protein sequence ID" value="PKU76597.1"/>
    <property type="molecule type" value="Genomic_DNA"/>
</dbReference>